<sequence length="475" mass="51463">MGALAGDRRRDAAFLLASVAVILVTAWPLSGMVISAWETEGAVYTLVHSVFRATGWDINLVVVVPAGVVLGWLLLFGLDQSKRIQAGILAVAAVPFAAALWARGVWFVPWLSLSPFLLLGLLVGLLSGSIDKILFGLRRREFPLAVRALYVTTLAALVVGFVDLQTTTSVPLTQTAVQAGSILVFGGLFSGFVQYTDRQDILVVTPSGHRDSETVLLCGLYDSAKTAFDTYIVSGGTELNEARAQLTHDGDVDPLSSTVEFRFKPSGPLDRWTSVTADGYDVQTLYSDEIDRALDRLRPSSSVFETLRRWLSANLPVVGGGRDLTRRLETADLVLLVVPLSDPSLSRALAGEDLEDATAPGYLETYYELCAAAGGDSNVLVVATDADRATERYARTRDTEVDLGAARPDNYGQFQFELREWLNQVVADDDAAKLPDVGERSPFPCSVVPISREHADSERNQLVANADELLEALRS</sequence>
<dbReference type="RefSeq" id="WP_256308665.1">
    <property type="nucleotide sequence ID" value="NZ_JANHAW010000003.1"/>
</dbReference>
<organism evidence="2 3">
    <name type="scientific">Halobellus litoreus</name>
    <dbReference type="NCBI Taxonomy" id="755310"/>
    <lineage>
        <taxon>Archaea</taxon>
        <taxon>Methanobacteriati</taxon>
        <taxon>Methanobacteriota</taxon>
        <taxon>Stenosarchaea group</taxon>
        <taxon>Halobacteria</taxon>
        <taxon>Halobacteriales</taxon>
        <taxon>Haloferacaceae</taxon>
        <taxon>Halobellus</taxon>
    </lineage>
</organism>
<feature type="transmembrane region" description="Helical" evidence="1">
    <location>
        <begin position="84"/>
        <end position="102"/>
    </location>
</feature>
<evidence type="ECO:0000313" key="2">
    <source>
        <dbReference type="EMBL" id="MFD1686040.1"/>
    </source>
</evidence>
<evidence type="ECO:0000313" key="3">
    <source>
        <dbReference type="Proteomes" id="UP001597092"/>
    </source>
</evidence>
<comment type="caution">
    <text evidence="2">The sequence shown here is derived from an EMBL/GenBank/DDBJ whole genome shotgun (WGS) entry which is preliminary data.</text>
</comment>
<dbReference type="EMBL" id="JBHUDP010000003">
    <property type="protein sequence ID" value="MFD1686040.1"/>
    <property type="molecule type" value="Genomic_DNA"/>
</dbReference>
<feature type="transmembrane region" description="Helical" evidence="1">
    <location>
        <begin position="12"/>
        <end position="36"/>
    </location>
</feature>
<gene>
    <name evidence="2" type="ORF">ACFSAS_10495</name>
</gene>
<reference evidence="2 3" key="1">
    <citation type="journal article" date="2019" name="Int. J. Syst. Evol. Microbiol.">
        <title>The Global Catalogue of Microorganisms (GCM) 10K type strain sequencing project: providing services to taxonomists for standard genome sequencing and annotation.</title>
        <authorList>
            <consortium name="The Broad Institute Genomics Platform"/>
            <consortium name="The Broad Institute Genome Sequencing Center for Infectious Disease"/>
            <person name="Wu L."/>
            <person name="Ma J."/>
        </authorList>
    </citation>
    <scope>NUCLEOTIDE SEQUENCE [LARGE SCALE GENOMIC DNA]</scope>
    <source>
        <strain evidence="2 3">CGMCC 1.10387</strain>
    </source>
</reference>
<name>A0ABD6DYA1_9EURY</name>
<accession>A0ABD6DYA1</accession>
<keyword evidence="1" id="KW-0472">Membrane</keyword>
<keyword evidence="3" id="KW-1185">Reference proteome</keyword>
<keyword evidence="1" id="KW-1133">Transmembrane helix</keyword>
<protein>
    <submittedName>
        <fullName evidence="2">Uncharacterized protein</fullName>
    </submittedName>
</protein>
<feature type="transmembrane region" description="Helical" evidence="1">
    <location>
        <begin position="142"/>
        <end position="162"/>
    </location>
</feature>
<evidence type="ECO:0000256" key="1">
    <source>
        <dbReference type="SAM" id="Phobius"/>
    </source>
</evidence>
<feature type="transmembrane region" description="Helical" evidence="1">
    <location>
        <begin position="56"/>
        <end position="77"/>
    </location>
</feature>
<proteinExistence type="predicted"/>
<keyword evidence="1" id="KW-0812">Transmembrane</keyword>
<feature type="transmembrane region" description="Helical" evidence="1">
    <location>
        <begin position="108"/>
        <end position="130"/>
    </location>
</feature>
<dbReference type="AlphaFoldDB" id="A0ABD6DYA1"/>
<dbReference type="Proteomes" id="UP001597092">
    <property type="component" value="Unassembled WGS sequence"/>
</dbReference>